<dbReference type="InterPro" id="IPR001584">
    <property type="entry name" value="Integrase_cat-core"/>
</dbReference>
<feature type="domain" description="Integrase catalytic" evidence="2">
    <location>
        <begin position="135"/>
        <end position="317"/>
    </location>
</feature>
<evidence type="ECO:0000259" key="2">
    <source>
        <dbReference type="PROSITE" id="PS50994"/>
    </source>
</evidence>
<reference evidence="3" key="2">
    <citation type="submission" date="2021-04" db="EMBL/GenBank/DDBJ databases">
        <authorList>
            <person name="Gilroy R."/>
        </authorList>
    </citation>
    <scope>NUCLEOTIDE SEQUENCE</scope>
    <source>
        <strain evidence="3">G3-2149</strain>
    </source>
</reference>
<dbReference type="GO" id="GO:0003676">
    <property type="term" value="F:nucleic acid binding"/>
    <property type="evidence" value="ECO:0007669"/>
    <property type="project" value="InterPro"/>
</dbReference>
<dbReference type="GO" id="GO:0015074">
    <property type="term" value="P:DNA integration"/>
    <property type="evidence" value="ECO:0007669"/>
    <property type="project" value="InterPro"/>
</dbReference>
<dbReference type="InterPro" id="IPR036397">
    <property type="entry name" value="RNaseH_sf"/>
</dbReference>
<dbReference type="PANTHER" id="PTHR35004:SF8">
    <property type="entry name" value="TRANSPOSASE RV3428C-RELATED"/>
    <property type="match status" value="1"/>
</dbReference>
<dbReference type="EMBL" id="JAHLFU010000111">
    <property type="protein sequence ID" value="MBU3853269.1"/>
    <property type="molecule type" value="Genomic_DNA"/>
</dbReference>
<comment type="caution">
    <text evidence="3">The sequence shown here is derived from an EMBL/GenBank/DDBJ whole genome shotgun (WGS) entry which is preliminary data.</text>
</comment>
<reference evidence="3" key="1">
    <citation type="journal article" date="2021" name="PeerJ">
        <title>Extensive microbial diversity within the chicken gut microbiome revealed by metagenomics and culture.</title>
        <authorList>
            <person name="Gilroy R."/>
            <person name="Ravi A."/>
            <person name="Getino M."/>
            <person name="Pursley I."/>
            <person name="Horton D.L."/>
            <person name="Alikhan N.F."/>
            <person name="Baker D."/>
            <person name="Gharbi K."/>
            <person name="Hall N."/>
            <person name="Watson M."/>
            <person name="Adriaenssens E.M."/>
            <person name="Foster-Nyarko E."/>
            <person name="Jarju S."/>
            <person name="Secka A."/>
            <person name="Antonio M."/>
            <person name="Oren A."/>
            <person name="Chaudhuri R.R."/>
            <person name="La Ragione R."/>
            <person name="Hildebrand F."/>
            <person name="Pallen M.J."/>
        </authorList>
    </citation>
    <scope>NUCLEOTIDE SEQUENCE</scope>
    <source>
        <strain evidence="3">G3-2149</strain>
    </source>
</reference>
<sequence>MQKYSTIIGVIELRQSGIGYRTTKKRYNIGNSTVTLIMNRFHELGLSLEELKAMPPKKVEEAFYSPENLRRAEKELPDFFQIHQRMMAMETPDLAFQWLEYKKEHPNGYQLSQFYKLYRDFLRENFGQDSVSMPVERIPGERMYIDWVGDQPELLTDPATGEIHKVHVFATTLGFSSRVYAEVFLDEKLPSFITGVVHALEYYGAVPKYLVPDNLKTAISKHSKDELILNSAFSDLEDFYNTIVLPPPPRKPKGKPTIENHVRFLETHLIERLKENIFTSLDSLNKETQKIIAAINQADFRNKNDIRRTREYAFQTYDKPKMKPLPSGSFTTCDYKYFLRIPDNYHLEYDGHYYSVLYTYHGKPAMLKATMSEIRICDENNRLLCKHVRSYKDFPRYITDDSHMPPEHLYYKELNAHDGAYYRRWASVYGESMVTLIDRILRSVKHEEQAYNSCKGILHMCNDVPRHIAAEAAQICIDASACKYTYFKKALSRLVNHEPTGNRAAGHLPEHENIRGRDCYQ</sequence>
<proteinExistence type="inferred from homology"/>
<dbReference type="Pfam" id="PF22483">
    <property type="entry name" value="Mu-transpos_C_2"/>
    <property type="match status" value="1"/>
</dbReference>
<dbReference type="NCBIfam" id="NF033546">
    <property type="entry name" value="transpos_IS21"/>
    <property type="match status" value="1"/>
</dbReference>
<gene>
    <name evidence="3" type="primary">istA</name>
    <name evidence="3" type="ORF">H9789_05535</name>
</gene>
<evidence type="ECO:0000256" key="1">
    <source>
        <dbReference type="ARBA" id="ARBA00009277"/>
    </source>
</evidence>
<dbReference type="Gene3D" id="3.30.420.10">
    <property type="entry name" value="Ribonuclease H-like superfamily/Ribonuclease H"/>
    <property type="match status" value="1"/>
</dbReference>
<protein>
    <submittedName>
        <fullName evidence="3">IS21 family transposase</fullName>
    </submittedName>
</protein>
<dbReference type="InterPro" id="IPR054353">
    <property type="entry name" value="IstA-like_C"/>
</dbReference>
<dbReference type="AlphaFoldDB" id="A0A9E2L610"/>
<accession>A0A9E2L610</accession>
<name>A0A9E2L610_9BACT</name>
<evidence type="ECO:0000313" key="4">
    <source>
        <dbReference type="Proteomes" id="UP000823865"/>
    </source>
</evidence>
<dbReference type="PROSITE" id="PS50994">
    <property type="entry name" value="INTEGRASE"/>
    <property type="match status" value="1"/>
</dbReference>
<comment type="similarity">
    <text evidence="1">Belongs to the transposase IS21/IS408/IS1162 family.</text>
</comment>
<dbReference type="Proteomes" id="UP000823865">
    <property type="component" value="Unassembled WGS sequence"/>
</dbReference>
<organism evidence="3 4">
    <name type="scientific">Candidatus Paraprevotella stercoravium</name>
    <dbReference type="NCBI Taxonomy" id="2838725"/>
    <lineage>
        <taxon>Bacteria</taxon>
        <taxon>Pseudomonadati</taxon>
        <taxon>Bacteroidota</taxon>
        <taxon>Bacteroidia</taxon>
        <taxon>Bacteroidales</taxon>
        <taxon>Prevotellaceae</taxon>
        <taxon>Paraprevotella</taxon>
    </lineage>
</organism>
<evidence type="ECO:0000313" key="3">
    <source>
        <dbReference type="EMBL" id="MBU3853269.1"/>
    </source>
</evidence>
<dbReference type="PANTHER" id="PTHR35004">
    <property type="entry name" value="TRANSPOSASE RV3428C-RELATED"/>
    <property type="match status" value="1"/>
</dbReference>